<evidence type="ECO:0000313" key="2">
    <source>
        <dbReference type="EMBL" id="KAJ1161181.1"/>
    </source>
</evidence>
<reference evidence="2" key="1">
    <citation type="journal article" date="2022" name="bioRxiv">
        <title>Sequencing and chromosome-scale assembly of the giantPleurodeles waltlgenome.</title>
        <authorList>
            <person name="Brown T."/>
            <person name="Elewa A."/>
            <person name="Iarovenko S."/>
            <person name="Subramanian E."/>
            <person name="Araus A.J."/>
            <person name="Petzold A."/>
            <person name="Susuki M."/>
            <person name="Suzuki K.-i.T."/>
            <person name="Hayashi T."/>
            <person name="Toyoda A."/>
            <person name="Oliveira C."/>
            <person name="Osipova E."/>
            <person name="Leigh N.D."/>
            <person name="Simon A."/>
            <person name="Yun M.H."/>
        </authorList>
    </citation>
    <scope>NUCLEOTIDE SEQUENCE</scope>
    <source>
        <strain evidence="2">20211129_DDA</strain>
        <tissue evidence="2">Liver</tissue>
    </source>
</reference>
<name>A0AAV7S899_PLEWA</name>
<dbReference type="EMBL" id="JANPWB010000008">
    <property type="protein sequence ID" value="KAJ1161181.1"/>
    <property type="molecule type" value="Genomic_DNA"/>
</dbReference>
<accession>A0AAV7S899</accession>
<dbReference type="Proteomes" id="UP001066276">
    <property type="component" value="Chromosome 4_2"/>
</dbReference>
<proteinExistence type="predicted"/>
<comment type="caution">
    <text evidence="2">The sequence shown here is derived from an EMBL/GenBank/DDBJ whole genome shotgun (WGS) entry which is preliminary data.</text>
</comment>
<organism evidence="2 3">
    <name type="scientific">Pleurodeles waltl</name>
    <name type="common">Iberian ribbed newt</name>
    <dbReference type="NCBI Taxonomy" id="8319"/>
    <lineage>
        <taxon>Eukaryota</taxon>
        <taxon>Metazoa</taxon>
        <taxon>Chordata</taxon>
        <taxon>Craniata</taxon>
        <taxon>Vertebrata</taxon>
        <taxon>Euteleostomi</taxon>
        <taxon>Amphibia</taxon>
        <taxon>Batrachia</taxon>
        <taxon>Caudata</taxon>
        <taxon>Salamandroidea</taxon>
        <taxon>Salamandridae</taxon>
        <taxon>Pleurodelinae</taxon>
        <taxon>Pleurodeles</taxon>
    </lineage>
</organism>
<feature type="region of interest" description="Disordered" evidence="1">
    <location>
        <begin position="37"/>
        <end position="91"/>
    </location>
</feature>
<keyword evidence="3" id="KW-1185">Reference proteome</keyword>
<feature type="compositionally biased region" description="Polar residues" evidence="1">
    <location>
        <begin position="50"/>
        <end position="60"/>
    </location>
</feature>
<protein>
    <submittedName>
        <fullName evidence="2">Uncharacterized protein</fullName>
    </submittedName>
</protein>
<sequence>MRNQSAFVKRKLHNKIYTTKDAIRRLYVTSGEVAAVEQAPSALSKRAHPTLTSNPGSARNKNSKRKSGEAIRHQTCLPGCHSVSAKKPQPT</sequence>
<gene>
    <name evidence="2" type="ORF">NDU88_001668</name>
</gene>
<evidence type="ECO:0000313" key="3">
    <source>
        <dbReference type="Proteomes" id="UP001066276"/>
    </source>
</evidence>
<evidence type="ECO:0000256" key="1">
    <source>
        <dbReference type="SAM" id="MobiDB-lite"/>
    </source>
</evidence>
<dbReference type="AlphaFoldDB" id="A0AAV7S899"/>